<dbReference type="Pfam" id="PF07202">
    <property type="entry name" value="Tcp10_C"/>
    <property type="match status" value="4"/>
</dbReference>
<proteinExistence type="inferred from homology"/>
<feature type="compositionally biased region" description="Polar residues" evidence="3">
    <location>
        <begin position="209"/>
        <end position="218"/>
    </location>
</feature>
<feature type="domain" description="Centromere protein J C-terminal" evidence="4">
    <location>
        <begin position="553"/>
        <end position="584"/>
    </location>
</feature>
<dbReference type="GO" id="GO:0060271">
    <property type="term" value="P:cilium assembly"/>
    <property type="evidence" value="ECO:0007669"/>
    <property type="project" value="TreeGrafter"/>
</dbReference>
<dbReference type="InterPro" id="IPR009852">
    <property type="entry name" value="CENPJ_C_dom"/>
</dbReference>
<dbReference type="PANTHER" id="PTHR10331">
    <property type="entry name" value="T COMPLEX PROTEIN 10"/>
    <property type="match status" value="1"/>
</dbReference>
<feature type="compositionally biased region" description="Low complexity" evidence="3">
    <location>
        <begin position="531"/>
        <end position="544"/>
    </location>
</feature>
<evidence type="ECO:0000256" key="3">
    <source>
        <dbReference type="SAM" id="MobiDB-lite"/>
    </source>
</evidence>
<feature type="region of interest" description="Disordered" evidence="3">
    <location>
        <begin position="525"/>
        <end position="546"/>
    </location>
</feature>
<dbReference type="InterPro" id="IPR047002">
    <property type="entry name" value="Tcp10_C_sf"/>
</dbReference>
<feature type="compositionally biased region" description="Basic and acidic residues" evidence="3">
    <location>
        <begin position="48"/>
        <end position="59"/>
    </location>
</feature>
<reference evidence="5" key="1">
    <citation type="submission" date="2016-04" db="UniProtKB">
        <authorList>
            <consortium name="WormBaseParasite"/>
        </authorList>
    </citation>
    <scope>IDENTIFICATION</scope>
</reference>
<feature type="domain" description="Centromere protein J C-terminal" evidence="4">
    <location>
        <begin position="718"/>
        <end position="747"/>
    </location>
</feature>
<evidence type="ECO:0000313" key="5">
    <source>
        <dbReference type="WBParaSite" id="HDID_0000874101-mRNA-1"/>
    </source>
</evidence>
<dbReference type="AlphaFoldDB" id="A0A158QFE5"/>
<feature type="domain" description="Centromere protein J C-terminal" evidence="4">
    <location>
        <begin position="680"/>
        <end position="713"/>
    </location>
</feature>
<dbReference type="GO" id="GO:0005813">
    <property type="term" value="C:centrosome"/>
    <property type="evidence" value="ECO:0007669"/>
    <property type="project" value="TreeGrafter"/>
</dbReference>
<protein>
    <submittedName>
        <fullName evidence="5">Tcp10_C domain-containing protein</fullName>
    </submittedName>
</protein>
<dbReference type="InterPro" id="IPR026581">
    <property type="entry name" value="TCP10L/CENPJ"/>
</dbReference>
<feature type="domain" description="Centromere protein J C-terminal" evidence="4">
    <location>
        <begin position="607"/>
        <end position="640"/>
    </location>
</feature>
<feature type="region of interest" description="Disordered" evidence="3">
    <location>
        <begin position="454"/>
        <end position="480"/>
    </location>
</feature>
<keyword evidence="2" id="KW-0175">Coiled coil</keyword>
<feature type="coiled-coil region" evidence="2">
    <location>
        <begin position="351"/>
        <end position="424"/>
    </location>
</feature>
<feature type="compositionally biased region" description="Polar residues" evidence="3">
    <location>
        <begin position="64"/>
        <end position="93"/>
    </location>
</feature>
<comment type="similarity">
    <text evidence="1">Belongs to the TCP10 family.</text>
</comment>
<feature type="region of interest" description="Disordered" evidence="3">
    <location>
        <begin position="196"/>
        <end position="247"/>
    </location>
</feature>
<feature type="region of interest" description="Disordered" evidence="3">
    <location>
        <begin position="21"/>
        <end position="93"/>
    </location>
</feature>
<evidence type="ECO:0000256" key="2">
    <source>
        <dbReference type="SAM" id="Coils"/>
    </source>
</evidence>
<dbReference type="GO" id="GO:0061511">
    <property type="term" value="P:centriole elongation"/>
    <property type="evidence" value="ECO:0007669"/>
    <property type="project" value="TreeGrafter"/>
</dbReference>
<dbReference type="GO" id="GO:0015631">
    <property type="term" value="F:tubulin binding"/>
    <property type="evidence" value="ECO:0007669"/>
    <property type="project" value="TreeGrafter"/>
</dbReference>
<evidence type="ECO:0000259" key="4">
    <source>
        <dbReference type="Pfam" id="PF07202"/>
    </source>
</evidence>
<feature type="compositionally biased region" description="Polar residues" evidence="3">
    <location>
        <begin position="25"/>
        <end position="45"/>
    </location>
</feature>
<name>A0A158QFE5_HYMDI</name>
<accession>A0A158QFE5</accession>
<evidence type="ECO:0000256" key="1">
    <source>
        <dbReference type="ARBA" id="ARBA00005627"/>
    </source>
</evidence>
<dbReference type="PANTHER" id="PTHR10331:SF6">
    <property type="entry name" value="SPINDLE ASSEMBLY ABNORMAL 4"/>
    <property type="match status" value="1"/>
</dbReference>
<dbReference type="WBParaSite" id="HDID_0000874101-mRNA-1">
    <property type="protein sequence ID" value="HDID_0000874101-mRNA-1"/>
    <property type="gene ID" value="HDID_0000874101"/>
</dbReference>
<dbReference type="STRING" id="6216.A0A158QFE5"/>
<sequence length="785" mass="88499">LRKNQGRGAWCSRLSSPSKRIITNVDGSNKSSLTSNENQKKSLGNSEPLHDEIKWRKAEGVPQPSVNLRSCDSTTDSYKPTKSLSNSTAPSENENYAVFNNTLNTTGDERELAEFEMLERLAENHSNIMDIPQSICDSAEKSQDVLPNNFKQMNDNGGITDNNGDCGLNFGYENRSTFLLTRSIKPRLSTIESNSVEFDDQEPWEEGVNSDSSTSSKEATPCRQKPLPTVRFNIPDEPTESNYDKENCVDLPLNSSKEEHFDKSSASVKFWIARLEAEVNRFNTETATLIRLRTENAQALSALEMERKEFEKYKETTMKEFESYRQDEISKLKRERKVLSDYQRSLHTMPQKRDREEIERLKQQLSEEKIEAAQRETRLQNQLGRQRLRIEELTTEKNELLERIKRLEESRLAMQNTIAEERASRSLDGSNKLHRNFKSQNQIDSITQNITFPQCNAKSSHPSNAETQQSKVVRATSAGSVSSRSVVTPAVLPFSKSMNGNLNMEEMPSNSLPICLPSQLSSENISGYNGSSTSTSRTPLSLRSLPKRNRGPVLREVRHPDSSFERLYCDGSRTIEYANGSAKEIFADGVSSIVYLFNGDTKQTMEDGTVVYKYAADGTVQTTKPDGTEEIVYNDGRREINYPRDRMPASNSSISPQQQLPLLPTHQRVPNSTNPANRPEIVEESRYPDGMSVQIFANGDKIISLPNGQREIHCLEFKRRIYPDGTVKSVFPDGRQETRYASGRVRVKDPDGNLLVDTRIAPVSQDAASNLTPLLSLTSCLPTPR</sequence>
<organism evidence="5">
    <name type="scientific">Hymenolepis diminuta</name>
    <name type="common">Rat tapeworm</name>
    <dbReference type="NCBI Taxonomy" id="6216"/>
    <lineage>
        <taxon>Eukaryota</taxon>
        <taxon>Metazoa</taxon>
        <taxon>Spiralia</taxon>
        <taxon>Lophotrochozoa</taxon>
        <taxon>Platyhelminthes</taxon>
        <taxon>Cestoda</taxon>
        <taxon>Eucestoda</taxon>
        <taxon>Cyclophyllidea</taxon>
        <taxon>Hymenolepididae</taxon>
        <taxon>Hymenolepis</taxon>
    </lineage>
</organism>
<dbReference type="Gene3D" id="2.60.450.20">
    <property type="match status" value="1"/>
</dbReference>
<dbReference type="GO" id="GO:0005814">
    <property type="term" value="C:centriole"/>
    <property type="evidence" value="ECO:0007669"/>
    <property type="project" value="TreeGrafter"/>
</dbReference>